<feature type="domain" description="HTH cro/C1-type" evidence="1">
    <location>
        <begin position="16"/>
        <end position="69"/>
    </location>
</feature>
<name>A0A7K1REK4_AGRVI</name>
<dbReference type="EMBL" id="WPHU01000003">
    <property type="protein sequence ID" value="MVA56403.1"/>
    <property type="molecule type" value="Genomic_DNA"/>
</dbReference>
<protein>
    <submittedName>
        <fullName evidence="2">Helix-turn-helix domain-containing protein</fullName>
    </submittedName>
</protein>
<gene>
    <name evidence="2" type="ORF">GOZ88_09790</name>
</gene>
<evidence type="ECO:0000313" key="3">
    <source>
        <dbReference type="Proteomes" id="UP000440716"/>
    </source>
</evidence>
<dbReference type="Proteomes" id="UP000440716">
    <property type="component" value="Unassembled WGS sequence"/>
</dbReference>
<proteinExistence type="predicted"/>
<accession>A0A7K1REK4</accession>
<dbReference type="InterPro" id="IPR001387">
    <property type="entry name" value="Cro/C1-type_HTH"/>
</dbReference>
<dbReference type="CDD" id="cd00093">
    <property type="entry name" value="HTH_XRE"/>
    <property type="match status" value="1"/>
</dbReference>
<dbReference type="SUPFAM" id="SSF47413">
    <property type="entry name" value="lambda repressor-like DNA-binding domains"/>
    <property type="match status" value="1"/>
</dbReference>
<reference evidence="2 3" key="1">
    <citation type="submission" date="2019-12" db="EMBL/GenBank/DDBJ databases">
        <title>Whole-genome sequencing of Allorhizobium vitis.</title>
        <authorList>
            <person name="Gan H.M."/>
            <person name="Szegedi E."/>
            <person name="Burr T."/>
            <person name="Savka M.A."/>
        </authorList>
    </citation>
    <scope>NUCLEOTIDE SEQUENCE [LARGE SCALE GENOMIC DNA]</scope>
    <source>
        <strain evidence="2 3">CG415</strain>
    </source>
</reference>
<dbReference type="InterPro" id="IPR010982">
    <property type="entry name" value="Lambda_DNA-bd_dom_sf"/>
</dbReference>
<sequence length="133" mass="14289">MGSATGGGMGILRYKVRAWRKAAEMTQADLALATGKTVQTISALECGRPTRQSTLDAVARVFGVTPEALRSDPPTVLMSPDEIEALATTGRILIAVSQMAAGGRDIRPLYLALQKMKTASRRCQTAYTHNRQP</sequence>
<evidence type="ECO:0000259" key="1">
    <source>
        <dbReference type="PROSITE" id="PS50943"/>
    </source>
</evidence>
<dbReference type="SMART" id="SM00530">
    <property type="entry name" value="HTH_XRE"/>
    <property type="match status" value="1"/>
</dbReference>
<dbReference type="RefSeq" id="WP_156591026.1">
    <property type="nucleotide sequence ID" value="NZ_WPHU01000003.1"/>
</dbReference>
<organism evidence="2 3">
    <name type="scientific">Agrobacterium vitis</name>
    <name type="common">Rhizobium vitis</name>
    <dbReference type="NCBI Taxonomy" id="373"/>
    <lineage>
        <taxon>Bacteria</taxon>
        <taxon>Pseudomonadati</taxon>
        <taxon>Pseudomonadota</taxon>
        <taxon>Alphaproteobacteria</taxon>
        <taxon>Hyphomicrobiales</taxon>
        <taxon>Rhizobiaceae</taxon>
        <taxon>Rhizobium/Agrobacterium group</taxon>
        <taxon>Agrobacterium</taxon>
    </lineage>
</organism>
<comment type="caution">
    <text evidence="2">The sequence shown here is derived from an EMBL/GenBank/DDBJ whole genome shotgun (WGS) entry which is preliminary data.</text>
</comment>
<dbReference type="AlphaFoldDB" id="A0A7K1REK4"/>
<dbReference type="GO" id="GO:0003677">
    <property type="term" value="F:DNA binding"/>
    <property type="evidence" value="ECO:0007669"/>
    <property type="project" value="InterPro"/>
</dbReference>
<evidence type="ECO:0000313" key="2">
    <source>
        <dbReference type="EMBL" id="MVA56403.1"/>
    </source>
</evidence>
<dbReference type="Pfam" id="PF01381">
    <property type="entry name" value="HTH_3"/>
    <property type="match status" value="1"/>
</dbReference>
<dbReference type="Gene3D" id="1.10.260.40">
    <property type="entry name" value="lambda repressor-like DNA-binding domains"/>
    <property type="match status" value="1"/>
</dbReference>
<dbReference type="PROSITE" id="PS50943">
    <property type="entry name" value="HTH_CROC1"/>
    <property type="match status" value="1"/>
</dbReference>